<protein>
    <submittedName>
        <fullName evidence="1">Uncharacterized protein</fullName>
    </submittedName>
</protein>
<sequence>MCSDISLDNKESEIQQELHNHINCRSCSRILLIFLSNQLHPNRSLVFQHCWQSHIRHLHHSPTATHSAQSHCSSRHSGTATRVCCADLQRGSEGIVRVCCGRRGEGC</sequence>
<gene>
    <name evidence="1" type="ORF">BLNAU_4385</name>
</gene>
<comment type="caution">
    <text evidence="1">The sequence shown here is derived from an EMBL/GenBank/DDBJ whole genome shotgun (WGS) entry which is preliminary data.</text>
</comment>
<organism evidence="1 2">
    <name type="scientific">Blattamonas nauphoetae</name>
    <dbReference type="NCBI Taxonomy" id="2049346"/>
    <lineage>
        <taxon>Eukaryota</taxon>
        <taxon>Metamonada</taxon>
        <taxon>Preaxostyla</taxon>
        <taxon>Oxymonadida</taxon>
        <taxon>Blattamonas</taxon>
    </lineage>
</organism>
<reference evidence="1 2" key="1">
    <citation type="journal article" date="2022" name="bioRxiv">
        <title>Genomics of Preaxostyla Flagellates Illuminates Evolutionary Transitions and the Path Towards Mitochondrial Loss.</title>
        <authorList>
            <person name="Novak L.V.F."/>
            <person name="Treitli S.C."/>
            <person name="Pyrih J."/>
            <person name="Halakuc P."/>
            <person name="Pipaliya S.V."/>
            <person name="Vacek V."/>
            <person name="Brzon O."/>
            <person name="Soukal P."/>
            <person name="Eme L."/>
            <person name="Dacks J.B."/>
            <person name="Karnkowska A."/>
            <person name="Elias M."/>
            <person name="Hampl V."/>
        </authorList>
    </citation>
    <scope>NUCLEOTIDE SEQUENCE [LARGE SCALE GENOMIC DNA]</scope>
    <source>
        <strain evidence="1">NAU3</strain>
        <tissue evidence="1">Gut</tissue>
    </source>
</reference>
<accession>A0ABQ9YAE7</accession>
<dbReference type="Proteomes" id="UP001281761">
    <property type="component" value="Unassembled WGS sequence"/>
</dbReference>
<evidence type="ECO:0000313" key="1">
    <source>
        <dbReference type="EMBL" id="KAK2960730.1"/>
    </source>
</evidence>
<proteinExistence type="predicted"/>
<evidence type="ECO:0000313" key="2">
    <source>
        <dbReference type="Proteomes" id="UP001281761"/>
    </source>
</evidence>
<name>A0ABQ9YAE7_9EUKA</name>
<dbReference type="EMBL" id="JARBJD010000021">
    <property type="protein sequence ID" value="KAK2960730.1"/>
    <property type="molecule type" value="Genomic_DNA"/>
</dbReference>
<keyword evidence="2" id="KW-1185">Reference proteome</keyword>